<organism evidence="1 2">
    <name type="scientific">Candidatus Sulfobium mesophilum</name>
    <dbReference type="NCBI Taxonomy" id="2016548"/>
    <lineage>
        <taxon>Bacteria</taxon>
        <taxon>Pseudomonadati</taxon>
        <taxon>Nitrospirota</taxon>
        <taxon>Nitrospiria</taxon>
        <taxon>Nitrospirales</taxon>
        <taxon>Nitrospiraceae</taxon>
        <taxon>Candidatus Sulfobium</taxon>
    </lineage>
</organism>
<reference evidence="2" key="1">
    <citation type="submission" date="2018-03" db="EMBL/GenBank/DDBJ databases">
        <authorList>
            <person name="Zecchin S."/>
        </authorList>
    </citation>
    <scope>NUCLEOTIDE SEQUENCE [LARGE SCALE GENOMIC DNA]</scope>
</reference>
<protein>
    <submittedName>
        <fullName evidence="1">Uncharacterized protein</fullName>
    </submittedName>
</protein>
<proteinExistence type="predicted"/>
<evidence type="ECO:0000313" key="1">
    <source>
        <dbReference type="EMBL" id="SPQ01313.1"/>
    </source>
</evidence>
<dbReference type="Proteomes" id="UP000245125">
    <property type="component" value="Unassembled WGS sequence"/>
</dbReference>
<dbReference type="EMBL" id="OUUY01000097">
    <property type="protein sequence ID" value="SPQ01313.1"/>
    <property type="molecule type" value="Genomic_DNA"/>
</dbReference>
<dbReference type="AlphaFoldDB" id="A0A2U3QIT9"/>
<accession>A0A2U3QIT9</accession>
<gene>
    <name evidence="1" type="ORF">NBG4_50045</name>
</gene>
<sequence length="62" mass="7219">MSELSEEEKFHLIETSFEVDRVYLKALDDLRDELAGQGIDIDSGEGRKIFIRAVRRLNESFM</sequence>
<keyword evidence="2" id="KW-1185">Reference proteome</keyword>
<evidence type="ECO:0000313" key="2">
    <source>
        <dbReference type="Proteomes" id="UP000245125"/>
    </source>
</evidence>
<name>A0A2U3QIT9_9BACT</name>